<feature type="transmembrane region" description="Helical" evidence="2">
    <location>
        <begin position="98"/>
        <end position="116"/>
    </location>
</feature>
<organism evidence="4 5">
    <name type="scientific">Agrocybe pediades</name>
    <dbReference type="NCBI Taxonomy" id="84607"/>
    <lineage>
        <taxon>Eukaryota</taxon>
        <taxon>Fungi</taxon>
        <taxon>Dikarya</taxon>
        <taxon>Basidiomycota</taxon>
        <taxon>Agaricomycotina</taxon>
        <taxon>Agaricomycetes</taxon>
        <taxon>Agaricomycetidae</taxon>
        <taxon>Agaricales</taxon>
        <taxon>Agaricineae</taxon>
        <taxon>Strophariaceae</taxon>
        <taxon>Agrocybe</taxon>
    </lineage>
</organism>
<evidence type="ECO:0000256" key="2">
    <source>
        <dbReference type="SAM" id="Phobius"/>
    </source>
</evidence>
<dbReference type="AlphaFoldDB" id="A0A8H4VLX3"/>
<feature type="transmembrane region" description="Helical" evidence="2">
    <location>
        <begin position="55"/>
        <end position="78"/>
    </location>
</feature>
<sequence>MGGAALISDSPDYALLWMVWATKGASISALLFQFLEFFNQFIEEVEYLWSGRIRLISYLYGFCRYFPLGAQIVNIILSELIHNAPSERLCMTAFVMKAATAQLTTTCVETILVVRVHALYNCSRLSGLFLLGILAIGTCFELCGAIMTIMQLQPRPGNNICKPARSSLITISFFAIGCGLIESVLLVMTLAKIILSRNTGWLRTPVISLMLRDSVSVFILLVTESSLLNCTVITSTVVGFEVVRSIDDKVSLWAAAYSWYVALLSASGCRIILNMRMLGATHYRQQRRQQRPPTYPYPTTNEEDLSTSTIAQFSTIIDLSHDEDDASEDTNHSDYLDVRRRQLYYDS</sequence>
<feature type="transmembrane region" description="Helical" evidence="2">
    <location>
        <begin position="215"/>
        <end position="240"/>
    </location>
</feature>
<keyword evidence="2" id="KW-1133">Transmembrane helix</keyword>
<name>A0A8H4VLX3_9AGAR</name>
<keyword evidence="5" id="KW-1185">Reference proteome</keyword>
<dbReference type="Proteomes" id="UP000521872">
    <property type="component" value="Unassembled WGS sequence"/>
</dbReference>
<feature type="region of interest" description="Disordered" evidence="1">
    <location>
        <begin position="284"/>
        <end position="303"/>
    </location>
</feature>
<feature type="domain" description="DUF6533" evidence="3">
    <location>
        <begin position="27"/>
        <end position="68"/>
    </location>
</feature>
<evidence type="ECO:0000313" key="4">
    <source>
        <dbReference type="EMBL" id="KAF4612689.1"/>
    </source>
</evidence>
<keyword evidence="2" id="KW-0812">Transmembrane</keyword>
<dbReference type="Pfam" id="PF20151">
    <property type="entry name" value="DUF6533"/>
    <property type="match status" value="1"/>
</dbReference>
<feature type="transmembrane region" description="Helical" evidence="2">
    <location>
        <begin position="14"/>
        <end position="35"/>
    </location>
</feature>
<evidence type="ECO:0000313" key="5">
    <source>
        <dbReference type="Proteomes" id="UP000521872"/>
    </source>
</evidence>
<proteinExistence type="predicted"/>
<evidence type="ECO:0000259" key="3">
    <source>
        <dbReference type="Pfam" id="PF20151"/>
    </source>
</evidence>
<dbReference type="InterPro" id="IPR045340">
    <property type="entry name" value="DUF6533"/>
</dbReference>
<feature type="transmembrane region" description="Helical" evidence="2">
    <location>
        <begin position="128"/>
        <end position="149"/>
    </location>
</feature>
<gene>
    <name evidence="4" type="ORF">D9613_011771</name>
</gene>
<reference evidence="4 5" key="1">
    <citation type="submission" date="2019-12" db="EMBL/GenBank/DDBJ databases">
        <authorList>
            <person name="Floudas D."/>
            <person name="Bentzer J."/>
            <person name="Ahren D."/>
            <person name="Johansson T."/>
            <person name="Persson P."/>
            <person name="Tunlid A."/>
        </authorList>
    </citation>
    <scope>NUCLEOTIDE SEQUENCE [LARGE SCALE GENOMIC DNA]</scope>
    <source>
        <strain evidence="4 5">CBS 102.39</strain>
    </source>
</reference>
<keyword evidence="2" id="KW-0472">Membrane</keyword>
<accession>A0A8H4VLX3</accession>
<comment type="caution">
    <text evidence="4">The sequence shown here is derived from an EMBL/GenBank/DDBJ whole genome shotgun (WGS) entry which is preliminary data.</text>
</comment>
<evidence type="ECO:0000256" key="1">
    <source>
        <dbReference type="SAM" id="MobiDB-lite"/>
    </source>
</evidence>
<feature type="transmembrane region" description="Helical" evidence="2">
    <location>
        <begin position="252"/>
        <end position="273"/>
    </location>
</feature>
<dbReference type="EMBL" id="JAACJL010000047">
    <property type="protein sequence ID" value="KAF4612689.1"/>
    <property type="molecule type" value="Genomic_DNA"/>
</dbReference>
<protein>
    <recommendedName>
        <fullName evidence="3">DUF6533 domain-containing protein</fullName>
    </recommendedName>
</protein>
<feature type="transmembrane region" description="Helical" evidence="2">
    <location>
        <begin position="169"/>
        <end position="195"/>
    </location>
</feature>